<dbReference type="PANTHER" id="PTHR37953:SF1">
    <property type="entry name" value="UPF0127 PROTEIN MJ1496"/>
    <property type="match status" value="1"/>
</dbReference>
<dbReference type="InterPro" id="IPR038695">
    <property type="entry name" value="Saro_0823-like_sf"/>
</dbReference>
<evidence type="ECO:0000313" key="2">
    <source>
        <dbReference type="Proteomes" id="UP000635384"/>
    </source>
</evidence>
<reference evidence="1 2" key="1">
    <citation type="submission" date="2020-09" db="EMBL/GenBank/DDBJ databases">
        <authorList>
            <person name="Yoon J.-W."/>
        </authorList>
    </citation>
    <scope>NUCLEOTIDE SEQUENCE [LARGE SCALE GENOMIC DNA]</scope>
    <source>
        <strain evidence="1 2">KMU-140</strain>
    </source>
</reference>
<dbReference type="Gene3D" id="2.60.120.1140">
    <property type="entry name" value="Protein of unknown function DUF192"/>
    <property type="match status" value="1"/>
</dbReference>
<dbReference type="EMBL" id="JACXLC010000001">
    <property type="protein sequence ID" value="MBD2842832.1"/>
    <property type="molecule type" value="Genomic_DNA"/>
</dbReference>
<gene>
    <name evidence="1" type="ORF">IB285_11270</name>
</gene>
<keyword evidence="2" id="KW-1185">Reference proteome</keyword>
<dbReference type="Pfam" id="PF02643">
    <property type="entry name" value="DUF192"/>
    <property type="match status" value="1"/>
</dbReference>
<evidence type="ECO:0000313" key="1">
    <source>
        <dbReference type="EMBL" id="MBD2842832.1"/>
    </source>
</evidence>
<dbReference type="InterPro" id="IPR003795">
    <property type="entry name" value="DUF192"/>
</dbReference>
<comment type="caution">
    <text evidence="1">The sequence shown here is derived from an EMBL/GenBank/DDBJ whole genome shotgun (WGS) entry which is preliminary data.</text>
</comment>
<organism evidence="1 2">
    <name type="scientific">Erythrobacter rubeus</name>
    <dbReference type="NCBI Taxonomy" id="2760803"/>
    <lineage>
        <taxon>Bacteria</taxon>
        <taxon>Pseudomonadati</taxon>
        <taxon>Pseudomonadota</taxon>
        <taxon>Alphaproteobacteria</taxon>
        <taxon>Sphingomonadales</taxon>
        <taxon>Erythrobacteraceae</taxon>
        <taxon>Erythrobacter/Porphyrobacter group</taxon>
        <taxon>Erythrobacter</taxon>
    </lineage>
</organism>
<dbReference type="Proteomes" id="UP000635384">
    <property type="component" value="Unassembled WGS sequence"/>
</dbReference>
<dbReference type="PANTHER" id="PTHR37953">
    <property type="entry name" value="UPF0127 PROTEIN MJ1496"/>
    <property type="match status" value="1"/>
</dbReference>
<sequence length="156" mass="16494">MLAAACAPVGAAEETQAAPPAETAIDRHPVSGLEVIDVEVVSGEERHPFRVEVAASAEEQAKGLMFRTEMGENEGMLFPSYTPQARSFWMKNTPMSLDIIFIGTDGKITNIAANTVPYSTDSVPSSGLTSAVLELVAGRAAELGIEPGDEVIYTIP</sequence>
<name>A0ABR8KX88_9SPHN</name>
<accession>A0ABR8KX88</accession>
<proteinExistence type="predicted"/>
<protein>
    <submittedName>
        <fullName evidence="1">DUF192 domain-containing protein</fullName>
    </submittedName>
</protein>